<gene>
    <name evidence="1" type="ORF">EPI10_026511</name>
</gene>
<keyword evidence="2" id="KW-1185">Reference proteome</keyword>
<organism evidence="1 2">
    <name type="scientific">Gossypium australe</name>
    <dbReference type="NCBI Taxonomy" id="47621"/>
    <lineage>
        <taxon>Eukaryota</taxon>
        <taxon>Viridiplantae</taxon>
        <taxon>Streptophyta</taxon>
        <taxon>Embryophyta</taxon>
        <taxon>Tracheophyta</taxon>
        <taxon>Spermatophyta</taxon>
        <taxon>Magnoliopsida</taxon>
        <taxon>eudicotyledons</taxon>
        <taxon>Gunneridae</taxon>
        <taxon>Pentapetalae</taxon>
        <taxon>rosids</taxon>
        <taxon>malvids</taxon>
        <taxon>Malvales</taxon>
        <taxon>Malvaceae</taxon>
        <taxon>Malvoideae</taxon>
        <taxon>Gossypium</taxon>
    </lineage>
</organism>
<dbReference type="Proteomes" id="UP000325315">
    <property type="component" value="Unassembled WGS sequence"/>
</dbReference>
<comment type="caution">
    <text evidence="1">The sequence shown here is derived from an EMBL/GenBank/DDBJ whole genome shotgun (WGS) entry which is preliminary data.</text>
</comment>
<reference evidence="2" key="1">
    <citation type="journal article" date="2019" name="Plant Biotechnol. J.">
        <title>Genome sequencing of the Australian wild diploid species Gossypium australe highlights disease resistance and delayed gland morphogenesis.</title>
        <authorList>
            <person name="Cai Y."/>
            <person name="Cai X."/>
            <person name="Wang Q."/>
            <person name="Wang P."/>
            <person name="Zhang Y."/>
            <person name="Cai C."/>
            <person name="Xu Y."/>
            <person name="Wang K."/>
            <person name="Zhou Z."/>
            <person name="Wang C."/>
            <person name="Geng S."/>
            <person name="Li B."/>
            <person name="Dong Q."/>
            <person name="Hou Y."/>
            <person name="Wang H."/>
            <person name="Ai P."/>
            <person name="Liu Z."/>
            <person name="Yi F."/>
            <person name="Sun M."/>
            <person name="An G."/>
            <person name="Cheng J."/>
            <person name="Zhang Y."/>
            <person name="Shi Q."/>
            <person name="Xie Y."/>
            <person name="Shi X."/>
            <person name="Chang Y."/>
            <person name="Huang F."/>
            <person name="Chen Y."/>
            <person name="Hong S."/>
            <person name="Mi L."/>
            <person name="Sun Q."/>
            <person name="Zhang L."/>
            <person name="Zhou B."/>
            <person name="Peng R."/>
            <person name="Zhang X."/>
            <person name="Liu F."/>
        </authorList>
    </citation>
    <scope>NUCLEOTIDE SEQUENCE [LARGE SCALE GENOMIC DNA]</scope>
    <source>
        <strain evidence="2">cv. PA1801</strain>
    </source>
</reference>
<accession>A0A5B6US41</accession>
<dbReference type="AlphaFoldDB" id="A0A5B6US41"/>
<dbReference type="OrthoDB" id="434619at2759"/>
<dbReference type="EMBL" id="SMMG02000009">
    <property type="protein sequence ID" value="KAA3459787.1"/>
    <property type="molecule type" value="Genomic_DNA"/>
</dbReference>
<name>A0A5B6US41_9ROSI</name>
<protein>
    <submittedName>
        <fullName evidence="1">Protein PPLZ12-like</fullName>
    </submittedName>
</protein>
<evidence type="ECO:0000313" key="1">
    <source>
        <dbReference type="EMBL" id="KAA3459787.1"/>
    </source>
</evidence>
<sequence length="75" mass="8248">MHCVYIAIAFDGPSAQSLQAVVTQLLLPLAVGCSCRGKERFSLSFNEFNQARVAPLSLELSLSLEIDVDQTRSKY</sequence>
<evidence type="ECO:0000313" key="2">
    <source>
        <dbReference type="Proteomes" id="UP000325315"/>
    </source>
</evidence>
<proteinExistence type="predicted"/>